<dbReference type="Pfam" id="PF01370">
    <property type="entry name" value="Epimerase"/>
    <property type="match status" value="1"/>
</dbReference>
<dbReference type="Gene3D" id="3.40.50.720">
    <property type="entry name" value="NAD(P)-binding Rossmann-like Domain"/>
    <property type="match status" value="1"/>
</dbReference>
<evidence type="ECO:0000256" key="1">
    <source>
        <dbReference type="ARBA" id="ARBA00007637"/>
    </source>
</evidence>
<accession>A0A1G2KUY2</accession>
<evidence type="ECO:0000313" key="4">
    <source>
        <dbReference type="Proteomes" id="UP000177177"/>
    </source>
</evidence>
<dbReference type="SUPFAM" id="SSF51735">
    <property type="entry name" value="NAD(P)-binding Rossmann-fold domains"/>
    <property type="match status" value="1"/>
</dbReference>
<dbReference type="InterPro" id="IPR001509">
    <property type="entry name" value="Epimerase_deHydtase"/>
</dbReference>
<reference evidence="3 4" key="1">
    <citation type="journal article" date="2016" name="Nat. Commun.">
        <title>Thousands of microbial genomes shed light on interconnected biogeochemical processes in an aquifer system.</title>
        <authorList>
            <person name="Anantharaman K."/>
            <person name="Brown C.T."/>
            <person name="Hug L.A."/>
            <person name="Sharon I."/>
            <person name="Castelle C.J."/>
            <person name="Probst A.J."/>
            <person name="Thomas B.C."/>
            <person name="Singh A."/>
            <person name="Wilkins M.J."/>
            <person name="Karaoz U."/>
            <person name="Brodie E.L."/>
            <person name="Williams K.H."/>
            <person name="Hubbard S.S."/>
            <person name="Banfield J.F."/>
        </authorList>
    </citation>
    <scope>NUCLEOTIDE SEQUENCE [LARGE SCALE GENOMIC DNA]</scope>
</reference>
<gene>
    <name evidence="3" type="ORF">A3C92_03195</name>
</gene>
<dbReference type="InterPro" id="IPR036291">
    <property type="entry name" value="NAD(P)-bd_dom_sf"/>
</dbReference>
<evidence type="ECO:0000313" key="3">
    <source>
        <dbReference type="EMBL" id="OHA03250.1"/>
    </source>
</evidence>
<organism evidence="3 4">
    <name type="scientific">Candidatus Sungbacteria bacterium RIFCSPHIGHO2_02_FULL_53_17</name>
    <dbReference type="NCBI Taxonomy" id="1802275"/>
    <lineage>
        <taxon>Bacteria</taxon>
        <taxon>Candidatus Sungiibacteriota</taxon>
    </lineage>
</organism>
<protein>
    <submittedName>
        <fullName evidence="3">CDP-paratose 2-epimerase</fullName>
    </submittedName>
</protein>
<feature type="domain" description="NAD-dependent epimerase/dehydratase" evidence="2">
    <location>
        <begin position="7"/>
        <end position="266"/>
    </location>
</feature>
<proteinExistence type="inferred from homology"/>
<dbReference type="PANTHER" id="PTHR43000">
    <property type="entry name" value="DTDP-D-GLUCOSE 4,6-DEHYDRATASE-RELATED"/>
    <property type="match status" value="1"/>
</dbReference>
<dbReference type="AlphaFoldDB" id="A0A1G2KUY2"/>
<dbReference type="Proteomes" id="UP000177177">
    <property type="component" value="Unassembled WGS sequence"/>
</dbReference>
<sequence>MSRKRHILITGGAGFIGTNSADHFLSRGWTVTVLDNFSRSGSRDNLAWLSKKWGKELTSVRADVSRDVSALEREVRRADAVLHLAGQVAVTTSVADPQRDFRENALGTLNVLEAIRQSPSQPPIMYASTNKVYGEMTALGTRRTRDGWRYRAGVAGVSERQSVDFHSPYGCSKGAADQYVHDYARIYGLKTVVFRQSCIFGPHQFGMEEQGWVAWFAIAALFGRPITVYGDGYQTRDVLDVSDVCRLYETAFLKIEKVKGRIYNIGGGPSRAVSVRGVLALLAKELGRPVPHAFGDWRPGDQKVYISDIRAIARDLGWRPAVSVAKGMRRLVAWIREEEPRVRRVL</sequence>
<dbReference type="EMBL" id="MHQN01000021">
    <property type="protein sequence ID" value="OHA03250.1"/>
    <property type="molecule type" value="Genomic_DNA"/>
</dbReference>
<evidence type="ECO:0000259" key="2">
    <source>
        <dbReference type="Pfam" id="PF01370"/>
    </source>
</evidence>
<name>A0A1G2KUY2_9BACT</name>
<comment type="similarity">
    <text evidence="1">Belongs to the NAD(P)-dependent epimerase/dehydratase family.</text>
</comment>
<comment type="caution">
    <text evidence="3">The sequence shown here is derived from an EMBL/GenBank/DDBJ whole genome shotgun (WGS) entry which is preliminary data.</text>
</comment>